<dbReference type="SUPFAM" id="SSF50475">
    <property type="entry name" value="FMN-binding split barrel"/>
    <property type="match status" value="1"/>
</dbReference>
<feature type="domain" description="Flavin reductase like" evidence="2">
    <location>
        <begin position="48"/>
        <end position="193"/>
    </location>
</feature>
<dbReference type="AlphaFoldDB" id="S7WLH3"/>
<dbReference type="GO" id="GO:0042602">
    <property type="term" value="F:riboflavin reductase (NADPH) activity"/>
    <property type="evidence" value="ECO:0007669"/>
    <property type="project" value="TreeGrafter"/>
</dbReference>
<dbReference type="InterPro" id="IPR002563">
    <property type="entry name" value="Flavin_Rdtase-like_dom"/>
</dbReference>
<evidence type="ECO:0000256" key="1">
    <source>
        <dbReference type="ARBA" id="ARBA00023002"/>
    </source>
</evidence>
<dbReference type="Pfam" id="PF01613">
    <property type="entry name" value="Flavin_Reduct"/>
    <property type="match status" value="1"/>
</dbReference>
<dbReference type="PATRIC" id="fig|1330047.3.peg.2153"/>
<dbReference type="PANTHER" id="PTHR30466:SF1">
    <property type="entry name" value="FMN REDUCTASE (NADH) RUTF"/>
    <property type="match status" value="1"/>
</dbReference>
<sequence>MIKDRIYLKTHADGVPKKWNSMILLNLKGTVQLRNNLMIEAIDFRNAMSLLTSAVSVVTTIGSTGRYGFTASAVCSVTDSPPTLLVCMNIASSSHTHFVENKILTVNVLAAHHQHISKVFSSKMSPEERFKYGSWTELETGAPVLKDALVSFDCQIEQIQEVGTHTIFICRIIAIQQSQHDQGLVYFNRAYHQVGQIAEIA</sequence>
<name>S7WLH3_ACIJU</name>
<dbReference type="PANTHER" id="PTHR30466">
    <property type="entry name" value="FLAVIN REDUCTASE"/>
    <property type="match status" value="1"/>
</dbReference>
<dbReference type="GO" id="GO:0010181">
    <property type="term" value="F:FMN binding"/>
    <property type="evidence" value="ECO:0007669"/>
    <property type="project" value="InterPro"/>
</dbReference>
<dbReference type="Gene3D" id="2.30.110.10">
    <property type="entry name" value="Electron Transport, Fmn-binding Protein, Chain A"/>
    <property type="match status" value="1"/>
</dbReference>
<gene>
    <name evidence="3" type="ORF">L292_0270</name>
</gene>
<organism evidence="3 4">
    <name type="scientific">Acinetobacter junii CIP 107470 = MTCC 11364</name>
    <dbReference type="NCBI Taxonomy" id="1217666"/>
    <lineage>
        <taxon>Bacteria</taxon>
        <taxon>Pseudomonadati</taxon>
        <taxon>Pseudomonadota</taxon>
        <taxon>Gammaproteobacteria</taxon>
        <taxon>Moraxellales</taxon>
        <taxon>Moraxellaceae</taxon>
        <taxon>Acinetobacter</taxon>
    </lineage>
</organism>
<dbReference type="SMART" id="SM00903">
    <property type="entry name" value="Flavin_Reduct"/>
    <property type="match status" value="1"/>
</dbReference>
<keyword evidence="1" id="KW-0560">Oxidoreductase</keyword>
<dbReference type="eggNOG" id="COG1853">
    <property type="taxonomic scope" value="Bacteria"/>
</dbReference>
<dbReference type="InterPro" id="IPR050268">
    <property type="entry name" value="NADH-dep_flavin_reductase"/>
</dbReference>
<protein>
    <submittedName>
        <fullName evidence="3">Putative flavin reductase RutF</fullName>
    </submittedName>
</protein>
<accession>S7WLH3</accession>
<dbReference type="Proteomes" id="UP000018420">
    <property type="component" value="Unassembled WGS sequence"/>
</dbReference>
<dbReference type="InterPro" id="IPR012349">
    <property type="entry name" value="Split_barrel_FMN-bd"/>
</dbReference>
<evidence type="ECO:0000259" key="2">
    <source>
        <dbReference type="SMART" id="SM00903"/>
    </source>
</evidence>
<dbReference type="EMBL" id="ASYZ01000115">
    <property type="protein sequence ID" value="EPR84066.1"/>
    <property type="molecule type" value="Genomic_DNA"/>
</dbReference>
<comment type="caution">
    <text evidence="3">The sequence shown here is derived from an EMBL/GenBank/DDBJ whole genome shotgun (WGS) entry which is preliminary data.</text>
</comment>
<proteinExistence type="predicted"/>
<evidence type="ECO:0000313" key="4">
    <source>
        <dbReference type="Proteomes" id="UP000018420"/>
    </source>
</evidence>
<reference evidence="3 4" key="1">
    <citation type="submission" date="2013-05" db="EMBL/GenBank/DDBJ databases">
        <title>Genome assembly of Acinetobacter junii MTCC 11364.</title>
        <authorList>
            <person name="Khatri I."/>
            <person name="Singh N.K."/>
            <person name="Subramanian S."/>
            <person name="Mayilraj S."/>
        </authorList>
    </citation>
    <scope>NUCLEOTIDE SEQUENCE [LARGE SCALE GENOMIC DNA]</scope>
    <source>
        <strain evidence="3 4">MTCC 11364</strain>
    </source>
</reference>
<evidence type="ECO:0000313" key="3">
    <source>
        <dbReference type="EMBL" id="EPR84066.1"/>
    </source>
</evidence>
<dbReference type="GO" id="GO:0006208">
    <property type="term" value="P:pyrimidine nucleobase catabolic process"/>
    <property type="evidence" value="ECO:0007669"/>
    <property type="project" value="TreeGrafter"/>
</dbReference>